<accession>A0A087SYN9</accession>
<dbReference type="PANTHER" id="PTHR31102:SF1">
    <property type="entry name" value="CATION_H+ EXCHANGER DOMAIN-CONTAINING PROTEIN"/>
    <property type="match status" value="1"/>
</dbReference>
<dbReference type="GO" id="GO:0098662">
    <property type="term" value="P:inorganic cation transmembrane transport"/>
    <property type="evidence" value="ECO:0007669"/>
    <property type="project" value="TreeGrafter"/>
</dbReference>
<keyword evidence="4" id="KW-1185">Reference proteome</keyword>
<dbReference type="Proteomes" id="UP000054359">
    <property type="component" value="Unassembled WGS sequence"/>
</dbReference>
<gene>
    <name evidence="3" type="ORF">X975_04945</name>
</gene>
<feature type="transmembrane region" description="Helical" evidence="2">
    <location>
        <begin position="46"/>
        <end position="65"/>
    </location>
</feature>
<evidence type="ECO:0000256" key="1">
    <source>
        <dbReference type="ARBA" id="ARBA00007367"/>
    </source>
</evidence>
<dbReference type="STRING" id="407821.A0A087SYN9"/>
<dbReference type="InterPro" id="IPR051843">
    <property type="entry name" value="CPA1_transporter"/>
</dbReference>
<feature type="non-terminal residue" evidence="3">
    <location>
        <position position="112"/>
    </location>
</feature>
<dbReference type="PANTHER" id="PTHR31102">
    <property type="match status" value="1"/>
</dbReference>
<keyword evidence="2" id="KW-1133">Transmembrane helix</keyword>
<keyword evidence="2" id="KW-0472">Membrane</keyword>
<evidence type="ECO:0000256" key="2">
    <source>
        <dbReference type="SAM" id="Phobius"/>
    </source>
</evidence>
<sequence length="112" mass="12469">MEISVINSVEEPFPQQLAVEHKLGPIRRCFQAACNGILPSKKEFNLFLTQLLVLVFFAVSTYGILNKNALPGSEVFALFLLVLSATVAGRIFGYMFLPPLLGMMLIGFLYRN</sequence>
<evidence type="ECO:0000313" key="4">
    <source>
        <dbReference type="Proteomes" id="UP000054359"/>
    </source>
</evidence>
<organism evidence="3 4">
    <name type="scientific">Stegodyphus mimosarum</name>
    <name type="common">African social velvet spider</name>
    <dbReference type="NCBI Taxonomy" id="407821"/>
    <lineage>
        <taxon>Eukaryota</taxon>
        <taxon>Metazoa</taxon>
        <taxon>Ecdysozoa</taxon>
        <taxon>Arthropoda</taxon>
        <taxon>Chelicerata</taxon>
        <taxon>Arachnida</taxon>
        <taxon>Araneae</taxon>
        <taxon>Araneomorphae</taxon>
        <taxon>Entelegynae</taxon>
        <taxon>Eresoidea</taxon>
        <taxon>Eresidae</taxon>
        <taxon>Stegodyphus</taxon>
    </lineage>
</organism>
<reference evidence="3 4" key="1">
    <citation type="submission" date="2013-11" db="EMBL/GenBank/DDBJ databases">
        <title>Genome sequencing of Stegodyphus mimosarum.</title>
        <authorList>
            <person name="Bechsgaard J."/>
        </authorList>
    </citation>
    <scope>NUCLEOTIDE SEQUENCE [LARGE SCALE GENOMIC DNA]</scope>
</reference>
<dbReference type="OrthoDB" id="6436378at2759"/>
<comment type="similarity">
    <text evidence="1">Belongs to the monovalent cation:proton antiporter 1 (CPA1) transporter (TC 2.A.36) family.</text>
</comment>
<protein>
    <submittedName>
        <fullName evidence="3">Uncharacterized protein</fullName>
    </submittedName>
</protein>
<keyword evidence="2" id="KW-0812">Transmembrane</keyword>
<proteinExistence type="inferred from homology"/>
<dbReference type="AlphaFoldDB" id="A0A087SYN9"/>
<feature type="transmembrane region" description="Helical" evidence="2">
    <location>
        <begin position="77"/>
        <end position="110"/>
    </location>
</feature>
<name>A0A087SYN9_STEMI</name>
<evidence type="ECO:0000313" key="3">
    <source>
        <dbReference type="EMBL" id="KFM57978.1"/>
    </source>
</evidence>
<dbReference type="EMBL" id="KK112556">
    <property type="protein sequence ID" value="KFM57978.1"/>
    <property type="molecule type" value="Genomic_DNA"/>
</dbReference>